<evidence type="ECO:0000256" key="1">
    <source>
        <dbReference type="ARBA" id="ARBA00004141"/>
    </source>
</evidence>
<sequence length="307" mass="36389">MMLLMVMLNFNYFLNQFVLSIFIILSIAFYTLMERKILSYQQNRKGPNKISMIGILQPVSDAMKLLTKKEFKLTFSNNIMYWTPPFYSFFMFILVLNLFPSKMSSTEMNLSFLFFFSIIALTGFSTIIMGWASNSKYTILGSLRALAQSISYEILLIISVFLMMYYISSFSLMNFQKEKPFLWSILMLIMFIFFISLVCEVNRAPFDLSEGESELVSGFNTEYGMTKFALIFLTEYGMMIFMSLVMTLTFNNYFEMLFFFKMILFMMIFLWLRSSYPRMRYDILMYFTWKNALPITLLLSLCYFMIL</sequence>
<evidence type="ECO:0000256" key="9">
    <source>
        <dbReference type="RuleBase" id="RU000471"/>
    </source>
</evidence>
<organism evidence="12">
    <name type="scientific">Echiniscus testudo</name>
    <name type="common">Water bear</name>
    <dbReference type="NCBI Taxonomy" id="399800"/>
    <lineage>
        <taxon>Eukaryota</taxon>
        <taxon>Metazoa</taxon>
        <taxon>Ecdysozoa</taxon>
        <taxon>Tardigrada</taxon>
        <taxon>Heterotardigrada</taxon>
        <taxon>Echiniscoidea</taxon>
        <taxon>Echiniscidae</taxon>
        <taxon>Echiniscus</taxon>
    </lineage>
</organism>
<dbReference type="GO" id="GO:0009060">
    <property type="term" value="P:aerobic respiration"/>
    <property type="evidence" value="ECO:0007669"/>
    <property type="project" value="TreeGrafter"/>
</dbReference>
<keyword evidence="5 9" id="KW-0812">Transmembrane</keyword>
<comment type="subcellular location">
    <subcellularLocation>
        <location evidence="1">Membrane</location>
        <topology evidence="1">Multi-pass membrane protein</topology>
    </subcellularLocation>
    <subcellularLocation>
        <location evidence="9">Mitochondrion inner membrane</location>
        <topology evidence="9">Multi-pass membrane protein</topology>
    </subcellularLocation>
</comment>
<dbReference type="EMBL" id="LC385650">
    <property type="protein sequence ID" value="BBE15733.1"/>
    <property type="molecule type" value="Genomic_DNA"/>
</dbReference>
<keyword evidence="6 11" id="KW-1133">Transmembrane helix</keyword>
<dbReference type="EC" id="7.1.1.2" evidence="10"/>
<protein>
    <recommendedName>
        <fullName evidence="3 10">NADH-ubiquinone oxidoreductase chain 1</fullName>
        <ecNumber evidence="10">7.1.1.2</ecNumber>
    </recommendedName>
</protein>
<evidence type="ECO:0000256" key="11">
    <source>
        <dbReference type="SAM" id="Phobius"/>
    </source>
</evidence>
<evidence type="ECO:0000256" key="2">
    <source>
        <dbReference type="ARBA" id="ARBA00010535"/>
    </source>
</evidence>
<dbReference type="PROSITE" id="PS00668">
    <property type="entry name" value="COMPLEX1_ND1_2"/>
    <property type="match status" value="1"/>
</dbReference>
<feature type="transmembrane region" description="Helical" evidence="11">
    <location>
        <begin position="256"/>
        <end position="272"/>
    </location>
</feature>
<dbReference type="GO" id="GO:0003954">
    <property type="term" value="F:NADH dehydrogenase activity"/>
    <property type="evidence" value="ECO:0007669"/>
    <property type="project" value="TreeGrafter"/>
</dbReference>
<dbReference type="InterPro" id="IPR001694">
    <property type="entry name" value="NADH_UbQ_OxRdtase_su1/FPO"/>
</dbReference>
<evidence type="ECO:0000313" key="12">
    <source>
        <dbReference type="EMBL" id="BBE15733.1"/>
    </source>
</evidence>
<evidence type="ECO:0000256" key="4">
    <source>
        <dbReference type="ARBA" id="ARBA00022448"/>
    </source>
</evidence>
<keyword evidence="8 11" id="KW-0472">Membrane</keyword>
<feature type="transmembrane region" description="Helical" evidence="11">
    <location>
        <begin position="154"/>
        <end position="175"/>
    </location>
</feature>
<evidence type="ECO:0000256" key="7">
    <source>
        <dbReference type="ARBA" id="ARBA00023075"/>
    </source>
</evidence>
<proteinExistence type="inferred from homology"/>
<evidence type="ECO:0000256" key="3">
    <source>
        <dbReference type="ARBA" id="ARBA00021009"/>
    </source>
</evidence>
<evidence type="ECO:0000256" key="8">
    <source>
        <dbReference type="ARBA" id="ARBA00023136"/>
    </source>
</evidence>
<dbReference type="Pfam" id="PF00146">
    <property type="entry name" value="NADHdh"/>
    <property type="match status" value="1"/>
</dbReference>
<dbReference type="GO" id="GO:0005743">
    <property type="term" value="C:mitochondrial inner membrane"/>
    <property type="evidence" value="ECO:0007669"/>
    <property type="project" value="UniProtKB-SubCell"/>
</dbReference>
<evidence type="ECO:0000256" key="5">
    <source>
        <dbReference type="ARBA" id="ARBA00022692"/>
    </source>
</evidence>
<evidence type="ECO:0000256" key="10">
    <source>
        <dbReference type="RuleBase" id="RU000473"/>
    </source>
</evidence>
<comment type="catalytic activity">
    <reaction evidence="10">
        <text>a ubiquinone + NADH + 5 H(+)(in) = a ubiquinol + NAD(+) + 4 H(+)(out)</text>
        <dbReference type="Rhea" id="RHEA:29091"/>
        <dbReference type="Rhea" id="RHEA-COMP:9565"/>
        <dbReference type="Rhea" id="RHEA-COMP:9566"/>
        <dbReference type="ChEBI" id="CHEBI:15378"/>
        <dbReference type="ChEBI" id="CHEBI:16389"/>
        <dbReference type="ChEBI" id="CHEBI:17976"/>
        <dbReference type="ChEBI" id="CHEBI:57540"/>
        <dbReference type="ChEBI" id="CHEBI:57945"/>
        <dbReference type="EC" id="7.1.1.2"/>
    </reaction>
</comment>
<feature type="transmembrane region" description="Helical" evidence="11">
    <location>
        <begin position="12"/>
        <end position="32"/>
    </location>
</feature>
<gene>
    <name evidence="12" type="primary">nad1</name>
</gene>
<dbReference type="AlphaFoldDB" id="A0A348BR64"/>
<accession>A0A348BR64</accession>
<name>A0A348BR64_ECHTS</name>
<keyword evidence="7 10" id="KW-0830">Ubiquinone</keyword>
<feature type="transmembrane region" description="Helical" evidence="11">
    <location>
        <begin position="79"/>
        <end position="99"/>
    </location>
</feature>
<feature type="transmembrane region" description="Helical" evidence="11">
    <location>
        <begin position="111"/>
        <end position="133"/>
    </location>
</feature>
<feature type="transmembrane region" description="Helical" evidence="11">
    <location>
        <begin position="284"/>
        <end position="306"/>
    </location>
</feature>
<feature type="transmembrane region" description="Helical" evidence="11">
    <location>
        <begin position="181"/>
        <end position="199"/>
    </location>
</feature>
<dbReference type="PANTHER" id="PTHR11432:SF3">
    <property type="entry name" value="NADH-UBIQUINONE OXIDOREDUCTASE CHAIN 1"/>
    <property type="match status" value="1"/>
</dbReference>
<evidence type="ECO:0000256" key="6">
    <source>
        <dbReference type="ARBA" id="ARBA00022989"/>
    </source>
</evidence>
<reference evidence="12" key="1">
    <citation type="journal article" date="2018" name="Mitochondrial DNA Part B Resour">
        <title>The complete mitochondrial genome of Echiniscus testudo (Heterotardigrada: Echiniscidae).</title>
        <authorList>
            <person name="Arakawa K."/>
        </authorList>
    </citation>
    <scope>NUCLEOTIDE SEQUENCE</scope>
</reference>
<dbReference type="InterPro" id="IPR018086">
    <property type="entry name" value="NADH_UbQ_OxRdtase_su1_CS"/>
</dbReference>
<dbReference type="PANTHER" id="PTHR11432">
    <property type="entry name" value="NADH DEHYDROGENASE SUBUNIT 1"/>
    <property type="match status" value="1"/>
</dbReference>
<keyword evidence="10 12" id="KW-0496">Mitochondrion</keyword>
<keyword evidence="9" id="KW-0520">NAD</keyword>
<keyword evidence="4" id="KW-0813">Transport</keyword>
<comment type="similarity">
    <text evidence="2 9">Belongs to the complex I subunit 1 family.</text>
</comment>
<geneLocation type="mitochondrion" evidence="12"/>
<dbReference type="GO" id="GO:0008137">
    <property type="term" value="F:NADH dehydrogenase (ubiquinone) activity"/>
    <property type="evidence" value="ECO:0007669"/>
    <property type="project" value="UniProtKB-EC"/>
</dbReference>
<feature type="transmembrane region" description="Helical" evidence="11">
    <location>
        <begin position="228"/>
        <end position="250"/>
    </location>
</feature>